<keyword evidence="1" id="KW-0732">Signal</keyword>
<dbReference type="AlphaFoldDB" id="A0A0F7SED4"/>
<proteinExistence type="predicted"/>
<organism evidence="2">
    <name type="scientific">Phaffia rhodozyma</name>
    <name type="common">Yeast</name>
    <name type="synonym">Xanthophyllomyces dendrorhous</name>
    <dbReference type="NCBI Taxonomy" id="264483"/>
    <lineage>
        <taxon>Eukaryota</taxon>
        <taxon>Fungi</taxon>
        <taxon>Dikarya</taxon>
        <taxon>Basidiomycota</taxon>
        <taxon>Agaricomycotina</taxon>
        <taxon>Tremellomycetes</taxon>
        <taxon>Cystofilobasidiales</taxon>
        <taxon>Mrakiaceae</taxon>
        <taxon>Phaffia</taxon>
    </lineage>
</organism>
<sequence>MLSFRSILLSATVLSFLSSSASAAATGVVEQRASGSQPSPWACDYACPTIPDSSLFYGESVTGNDINCYYNNLLNPPIDMFMCSYGPVAGADTSVTYLVGSRNRPVCAPTSGPRTCKTRKRKNNSVETVAQRRIRERQWKPTKADVADVVDVTNVVDVDDAAEVADTADVVDAI</sequence>
<evidence type="ECO:0000256" key="1">
    <source>
        <dbReference type="SAM" id="SignalP"/>
    </source>
</evidence>
<evidence type="ECO:0000313" key="2">
    <source>
        <dbReference type="EMBL" id="CDZ96636.1"/>
    </source>
</evidence>
<reference evidence="2" key="1">
    <citation type="submission" date="2014-08" db="EMBL/GenBank/DDBJ databases">
        <authorList>
            <person name="Sharma Rahul"/>
            <person name="Thines Marco"/>
        </authorList>
    </citation>
    <scope>NUCLEOTIDE SEQUENCE</scope>
</reference>
<feature type="chain" id="PRO_5002521946" evidence="1">
    <location>
        <begin position="24"/>
        <end position="174"/>
    </location>
</feature>
<feature type="signal peptide" evidence="1">
    <location>
        <begin position="1"/>
        <end position="23"/>
    </location>
</feature>
<dbReference type="EMBL" id="LN483165">
    <property type="protein sequence ID" value="CDZ96636.1"/>
    <property type="molecule type" value="Genomic_DNA"/>
</dbReference>
<accession>A0A0F7SED4</accession>
<protein>
    <submittedName>
        <fullName evidence="2">Uncharacterized protein</fullName>
    </submittedName>
</protein>
<name>A0A0F7SED4_PHARH</name>